<comment type="caution">
    <text evidence="1">The sequence shown here is derived from an EMBL/GenBank/DDBJ whole genome shotgun (WGS) entry which is preliminary data.</text>
</comment>
<keyword evidence="2" id="KW-1185">Reference proteome</keyword>
<reference evidence="1 2" key="1">
    <citation type="journal article" date="2018" name="Front. Plant Sci.">
        <title>Red Clover (Trifolium pratense) and Zigzag Clover (T. medium) - A Picture of Genomic Similarities and Differences.</title>
        <authorList>
            <person name="Dluhosova J."/>
            <person name="Istvanek J."/>
            <person name="Nedelnik J."/>
            <person name="Repkova J."/>
        </authorList>
    </citation>
    <scope>NUCLEOTIDE SEQUENCE [LARGE SCALE GENOMIC DNA]</scope>
    <source>
        <strain evidence="2">cv. 10/8</strain>
        <tissue evidence="1">Leaf</tissue>
    </source>
</reference>
<dbReference type="Proteomes" id="UP000265520">
    <property type="component" value="Unassembled WGS sequence"/>
</dbReference>
<feature type="non-terminal residue" evidence="1">
    <location>
        <position position="19"/>
    </location>
</feature>
<organism evidence="1 2">
    <name type="scientific">Trifolium medium</name>
    <dbReference type="NCBI Taxonomy" id="97028"/>
    <lineage>
        <taxon>Eukaryota</taxon>
        <taxon>Viridiplantae</taxon>
        <taxon>Streptophyta</taxon>
        <taxon>Embryophyta</taxon>
        <taxon>Tracheophyta</taxon>
        <taxon>Spermatophyta</taxon>
        <taxon>Magnoliopsida</taxon>
        <taxon>eudicotyledons</taxon>
        <taxon>Gunneridae</taxon>
        <taxon>Pentapetalae</taxon>
        <taxon>rosids</taxon>
        <taxon>fabids</taxon>
        <taxon>Fabales</taxon>
        <taxon>Fabaceae</taxon>
        <taxon>Papilionoideae</taxon>
        <taxon>50 kb inversion clade</taxon>
        <taxon>NPAAA clade</taxon>
        <taxon>Hologalegina</taxon>
        <taxon>IRL clade</taxon>
        <taxon>Trifolieae</taxon>
        <taxon>Trifolium</taxon>
    </lineage>
</organism>
<proteinExistence type="predicted"/>
<dbReference type="AlphaFoldDB" id="A0A392PYL7"/>
<name>A0A392PYL7_9FABA</name>
<dbReference type="EMBL" id="LXQA010100791">
    <property type="protein sequence ID" value="MCI16426.1"/>
    <property type="molecule type" value="Genomic_DNA"/>
</dbReference>
<evidence type="ECO:0000313" key="2">
    <source>
        <dbReference type="Proteomes" id="UP000265520"/>
    </source>
</evidence>
<accession>A0A392PYL7</accession>
<protein>
    <submittedName>
        <fullName evidence="1">Uncharacterized protein</fullName>
    </submittedName>
</protein>
<evidence type="ECO:0000313" key="1">
    <source>
        <dbReference type="EMBL" id="MCI16426.1"/>
    </source>
</evidence>
<sequence>MDGKLLSVITEALEVFQSR</sequence>